<feature type="transmembrane region" description="Helical" evidence="1">
    <location>
        <begin position="256"/>
        <end position="273"/>
    </location>
</feature>
<evidence type="ECO:0000313" key="2">
    <source>
        <dbReference type="EMBL" id="CAD8648253.1"/>
    </source>
</evidence>
<protein>
    <submittedName>
        <fullName evidence="2">Uncharacterized protein</fullName>
    </submittedName>
</protein>
<proteinExistence type="predicted"/>
<sequence length="612" mass="68262">MISKRIFQAIFAAASLYSAYLFADSLQVVERSGYFLDGVKRLRILELRGGGKPSKIGIAAAGIMQNNCQIPVANSPVITEGLGFTVNDTIALGAMPSNGYFFVTSDYDSASDPVRWVVETSADNGTTWTPIGASVWRFGSEGALELHQSLKYNTPTRDKAMNMLMNSTPGEATDPSDNAVLVDLRIPLSWILGSSVEKIVYALGFLSFAMAGPLGQAWCGKGLWIALLVEDAIVTSIGIAVVAVAEPWFWREAVKGWVYLALLVMLATGSGWFEQHFIAVLLVYCLLIFISISACEITLYQRELQQVLLEQMASLTFFGLVFGLAAIYFRHLALRRAYKLVVADRCHYDSCWDVFCAEPAVKAALLSLRTEVNYTMAVQWPRTMKVPRQYQHPLPMTERNLMRQLGLVSSPLAFKICAGGLKEPVRCLDQLFVQAMRLNPILIDKVQAWALESRGCFPCQLPGNNVSFRRFADVPPELMNSIRWASVKSSHRAIEKLVRVYGQDVSRLVDLCRQCIVFDDAADIANCLRAIRTDPSVIVQRIKNRLDLEYNSSQSAGYRDVVLNLQISNEQTATLGVDRHVCEVQLIHRIFADLKNNEGHCRYVEFRNLRGE</sequence>
<keyword evidence="1" id="KW-0472">Membrane</keyword>
<dbReference type="AlphaFoldDB" id="A0A7S0MQ86"/>
<feature type="transmembrane region" description="Helical" evidence="1">
    <location>
        <begin position="280"/>
        <end position="300"/>
    </location>
</feature>
<keyword evidence="1" id="KW-1133">Transmembrane helix</keyword>
<dbReference type="EMBL" id="HBEZ01046188">
    <property type="protein sequence ID" value="CAD8648253.1"/>
    <property type="molecule type" value="Transcribed_RNA"/>
</dbReference>
<organism evidence="2">
    <name type="scientific">Cryptomonas curvata</name>
    <dbReference type="NCBI Taxonomy" id="233186"/>
    <lineage>
        <taxon>Eukaryota</taxon>
        <taxon>Cryptophyceae</taxon>
        <taxon>Cryptomonadales</taxon>
        <taxon>Cryptomonadaceae</taxon>
        <taxon>Cryptomonas</taxon>
    </lineage>
</organism>
<feature type="transmembrane region" description="Helical" evidence="1">
    <location>
        <begin position="312"/>
        <end position="329"/>
    </location>
</feature>
<accession>A0A7S0MQ86</accession>
<feature type="transmembrane region" description="Helical" evidence="1">
    <location>
        <begin position="232"/>
        <end position="250"/>
    </location>
</feature>
<keyword evidence="1" id="KW-0812">Transmembrane</keyword>
<evidence type="ECO:0000256" key="1">
    <source>
        <dbReference type="SAM" id="Phobius"/>
    </source>
</evidence>
<gene>
    <name evidence="2" type="ORF">CCUR1050_LOCUS25464</name>
</gene>
<name>A0A7S0MQ86_9CRYP</name>
<feature type="transmembrane region" description="Helical" evidence="1">
    <location>
        <begin position="199"/>
        <end position="220"/>
    </location>
</feature>
<reference evidence="2" key="1">
    <citation type="submission" date="2021-01" db="EMBL/GenBank/DDBJ databases">
        <authorList>
            <person name="Corre E."/>
            <person name="Pelletier E."/>
            <person name="Niang G."/>
            <person name="Scheremetjew M."/>
            <person name="Finn R."/>
            <person name="Kale V."/>
            <person name="Holt S."/>
            <person name="Cochrane G."/>
            <person name="Meng A."/>
            <person name="Brown T."/>
            <person name="Cohen L."/>
        </authorList>
    </citation>
    <scope>NUCLEOTIDE SEQUENCE</scope>
    <source>
        <strain evidence="2">CCAP979/52</strain>
    </source>
</reference>